<sequence>MGRVLAIAAACSLHISGTYLFRTPSNLDCIPYETYLMFLVAVFYLLWNVPLNPYPSCFRSLRKPAGEIIEFLVAVLMVELLVSDFWCPLQVKFMTFIRTIPDNIYEAVNVVGVDATCITDHLEILKSDGVLTVSSDALSLFFLVCALHSCKVVDLRLLKCGVPIFTKDISKRAVKFAKRFTAKKGSRRRRYSTDSELDWSTDSEGN</sequence>
<keyword evidence="1" id="KW-1133">Transmembrane helix</keyword>
<dbReference type="AlphaFoldDB" id="A0A1Y1MAP0"/>
<protein>
    <submittedName>
        <fullName evidence="2">Uncharacterized protein</fullName>
    </submittedName>
</protein>
<evidence type="ECO:0000256" key="1">
    <source>
        <dbReference type="SAM" id="Phobius"/>
    </source>
</evidence>
<name>A0A1Y1MAP0_PHOPY</name>
<keyword evidence="1" id="KW-0812">Transmembrane</keyword>
<dbReference type="EMBL" id="GEZM01037463">
    <property type="protein sequence ID" value="JAV82058.1"/>
    <property type="molecule type" value="Transcribed_RNA"/>
</dbReference>
<dbReference type="Pfam" id="PF16089">
    <property type="entry name" value="DUF4818"/>
    <property type="match status" value="1"/>
</dbReference>
<feature type="transmembrane region" description="Helical" evidence="1">
    <location>
        <begin position="68"/>
        <end position="86"/>
    </location>
</feature>
<reference evidence="2" key="1">
    <citation type="journal article" date="2016" name="Sci. Rep.">
        <title>Molecular characterization of firefly nuptial gifts: a multi-omics approach sheds light on postcopulatory sexual selection.</title>
        <authorList>
            <person name="Al-Wathiqui N."/>
            <person name="Fallon T.R."/>
            <person name="South A."/>
            <person name="Weng J.K."/>
            <person name="Lewis S.M."/>
        </authorList>
    </citation>
    <scope>NUCLEOTIDE SEQUENCE</scope>
</reference>
<feature type="transmembrane region" description="Helical" evidence="1">
    <location>
        <begin position="30"/>
        <end position="47"/>
    </location>
</feature>
<organism evidence="2">
    <name type="scientific">Photinus pyralis</name>
    <name type="common">Common eastern firefly</name>
    <name type="synonym">Lampyris pyralis</name>
    <dbReference type="NCBI Taxonomy" id="7054"/>
    <lineage>
        <taxon>Eukaryota</taxon>
        <taxon>Metazoa</taxon>
        <taxon>Ecdysozoa</taxon>
        <taxon>Arthropoda</taxon>
        <taxon>Hexapoda</taxon>
        <taxon>Insecta</taxon>
        <taxon>Pterygota</taxon>
        <taxon>Neoptera</taxon>
        <taxon>Endopterygota</taxon>
        <taxon>Coleoptera</taxon>
        <taxon>Polyphaga</taxon>
        <taxon>Elateriformia</taxon>
        <taxon>Elateroidea</taxon>
        <taxon>Lampyridae</taxon>
        <taxon>Lampyrinae</taxon>
        <taxon>Photinus</taxon>
    </lineage>
</organism>
<keyword evidence="1" id="KW-0472">Membrane</keyword>
<evidence type="ECO:0000313" key="2">
    <source>
        <dbReference type="EMBL" id="JAV82058.1"/>
    </source>
</evidence>
<accession>A0A1Y1MAP0</accession>
<proteinExistence type="predicted"/>
<dbReference type="InterPro" id="IPR032145">
    <property type="entry name" value="DUF4818"/>
</dbReference>